<dbReference type="InterPro" id="IPR001119">
    <property type="entry name" value="SLH_dom"/>
</dbReference>
<keyword evidence="1 2" id="KW-0732">Signal</keyword>
<dbReference type="InterPro" id="IPR051465">
    <property type="entry name" value="Cell_Envelope_Struct_Comp"/>
</dbReference>
<evidence type="ECO:0000313" key="5">
    <source>
        <dbReference type="Proteomes" id="UP000222503"/>
    </source>
</evidence>
<dbReference type="GO" id="GO:0004040">
    <property type="term" value="F:amidase activity"/>
    <property type="evidence" value="ECO:0007669"/>
    <property type="project" value="InterPro"/>
</dbReference>
<proteinExistence type="predicted"/>
<name>A0A2C5PED6_9BACI</name>
<comment type="caution">
    <text evidence="4">The sequence shown here is derived from an EMBL/GenBank/DDBJ whole genome shotgun (WGS) entry which is preliminary data.</text>
</comment>
<dbReference type="PANTHER" id="PTHR43308:SF5">
    <property type="entry name" value="S-LAYER PROTEIN _ PEPTIDOGLYCAN ENDO-BETA-N-ACETYLGLUCOSAMINIDASE"/>
    <property type="match status" value="1"/>
</dbReference>
<sequence length="484" mass="54390">MKRKICNVLAMTVILQAGITASPSFAAPLEQQGITQQKDDISGKWYEHEIRELSKKGIMIGDGKGIFWPDRLVTRGEFATLVARALRLPAGQSQFSDLNLADPSLRDGINRAAGAGIILGRGNNIFAPNDTITREEVVIMIDRALQRKDVKGSLGKLPFTDQDSTYDKNALQRLYNLGIAKGNEENQFSPKGTATRAEAAAFLNRMLHVINKEQPINKSKEFTAKSYQELDLRLPSKITAKDIDNYIAKYHPDSPLVGHGKDYIEAEEKYGVNAHAMVAKDILESGYGKSEIAYRKHNLAGLRAYDKDPFYYAKYLPSYKDSVFYVASYIRENYLEENGKYYNGPTLTGVNTMYCTDKAWSSKISNIMQRIKPFKAEDYKDSKILNKNPEALNVDALSSEIPYKSYPTGTKTTVKSSGEYRQIPYPYTGKIKSNPNITPEQNLVGKLTIGSKVNIYREDPNGWVEFSFKNDGKKYWALKSNLNL</sequence>
<feature type="signal peptide" evidence="2">
    <location>
        <begin position="1"/>
        <end position="26"/>
    </location>
</feature>
<organism evidence="4 5">
    <name type="scientific">Bacillus wiedmannii</name>
    <dbReference type="NCBI Taxonomy" id="1890302"/>
    <lineage>
        <taxon>Bacteria</taxon>
        <taxon>Bacillati</taxon>
        <taxon>Bacillota</taxon>
        <taxon>Bacilli</taxon>
        <taxon>Bacillales</taxon>
        <taxon>Bacillaceae</taxon>
        <taxon>Bacillus</taxon>
        <taxon>Bacillus cereus group</taxon>
    </lineage>
</organism>
<dbReference type="PANTHER" id="PTHR43308">
    <property type="entry name" value="OUTER MEMBRANE PROTEIN ALPHA-RELATED"/>
    <property type="match status" value="1"/>
</dbReference>
<evidence type="ECO:0000256" key="1">
    <source>
        <dbReference type="ARBA" id="ARBA00022729"/>
    </source>
</evidence>
<gene>
    <name evidence="4" type="ORF">COI65_25420</name>
</gene>
<dbReference type="SMART" id="SM00047">
    <property type="entry name" value="LYZ2"/>
    <property type="match status" value="1"/>
</dbReference>
<feature type="domain" description="SLH" evidence="3">
    <location>
        <begin position="97"/>
        <end position="153"/>
    </location>
</feature>
<evidence type="ECO:0000313" key="4">
    <source>
        <dbReference type="EMBL" id="PHG56651.1"/>
    </source>
</evidence>
<dbReference type="InterPro" id="IPR002901">
    <property type="entry name" value="MGlyc_endo_b_GlcNAc-like_dom"/>
</dbReference>
<dbReference type="Pfam" id="PF00395">
    <property type="entry name" value="SLH"/>
    <property type="match status" value="3"/>
</dbReference>
<feature type="domain" description="SLH" evidence="3">
    <location>
        <begin position="33"/>
        <end position="96"/>
    </location>
</feature>
<evidence type="ECO:0000256" key="2">
    <source>
        <dbReference type="SAM" id="SignalP"/>
    </source>
</evidence>
<dbReference type="AlphaFoldDB" id="A0A2C5PED6"/>
<dbReference type="Pfam" id="PF01832">
    <property type="entry name" value="Glucosaminidase"/>
    <property type="match status" value="1"/>
</dbReference>
<accession>A0A2C5PED6</accession>
<protein>
    <submittedName>
        <fullName evidence="4">N-acetylmuramoyl-L-alanine amidase</fullName>
    </submittedName>
</protein>
<evidence type="ECO:0000259" key="3">
    <source>
        <dbReference type="PROSITE" id="PS51272"/>
    </source>
</evidence>
<reference evidence="4 5" key="1">
    <citation type="submission" date="2017-09" db="EMBL/GenBank/DDBJ databases">
        <title>Large-scale bioinformatics analysis of Bacillus genomes uncovers conserved roles of natural products in bacterial physiology.</title>
        <authorList>
            <consortium name="Agbiome Team Llc"/>
            <person name="Bleich R.M."/>
            <person name="Grubbs K.J."/>
            <person name="Santa Maria K.C."/>
            <person name="Allen S.E."/>
            <person name="Farag S."/>
            <person name="Shank E.A."/>
            <person name="Bowers A."/>
        </authorList>
    </citation>
    <scope>NUCLEOTIDE SEQUENCE [LARGE SCALE GENOMIC DNA]</scope>
    <source>
        <strain evidence="4 5">AFS029838</strain>
    </source>
</reference>
<dbReference type="Gene3D" id="1.10.530.10">
    <property type="match status" value="1"/>
</dbReference>
<feature type="domain" description="SLH" evidence="3">
    <location>
        <begin position="154"/>
        <end position="217"/>
    </location>
</feature>
<dbReference type="EMBL" id="NUUQ01000063">
    <property type="protein sequence ID" value="PHG56651.1"/>
    <property type="molecule type" value="Genomic_DNA"/>
</dbReference>
<feature type="chain" id="PRO_5012971095" evidence="2">
    <location>
        <begin position="27"/>
        <end position="484"/>
    </location>
</feature>
<dbReference type="Proteomes" id="UP000222503">
    <property type="component" value="Unassembled WGS sequence"/>
</dbReference>
<dbReference type="PROSITE" id="PS51272">
    <property type="entry name" value="SLH"/>
    <property type="match status" value="3"/>
</dbReference>